<comment type="similarity">
    <text evidence="8">Belongs to the shikimate dehydrogenase family.</text>
</comment>
<dbReference type="InterPro" id="IPR013708">
    <property type="entry name" value="Shikimate_DH-bd_N"/>
</dbReference>
<comment type="caution">
    <text evidence="8">Lacks conserved residue(s) required for the propagation of feature annotation.</text>
</comment>
<evidence type="ECO:0000256" key="6">
    <source>
        <dbReference type="ARBA" id="ARBA00023141"/>
    </source>
</evidence>
<feature type="binding site" evidence="8">
    <location>
        <position position="229"/>
    </location>
    <ligand>
        <name>shikimate</name>
        <dbReference type="ChEBI" id="CHEBI:36208"/>
    </ligand>
</feature>
<sequence>MLVRGTTRIFGIFGDPVAHSLSPLMQNEAFSCAGIDGIYVPFHVAPAALEQGVASLRALKIAGVNVTIPHKEAVCQYLDFVDPEARLIGAVNTIVNRDGLLCGYNTDGKGLLRSLAEDLEFAPRGKRILLLGAGGACRAALVALARGGAAWIGIANRTPARAAALVEEFHISLGGTALASFSLAAEDLSSLAEIDLLVNTSALGLKGESFPEIPWSSFNPGARVYDMVYTRSGTPLLHAARDRGYAAADGLGMLAGQGEESFALWTGTAPPSGVMKGRLLAEFSER</sequence>
<feature type="binding site" evidence="8">
    <location>
        <begin position="20"/>
        <end position="22"/>
    </location>
    <ligand>
        <name>shikimate</name>
        <dbReference type="ChEBI" id="CHEBI:36208"/>
    </ligand>
</feature>
<feature type="domain" description="Shikimate dehydrogenase substrate binding N-terminal" evidence="10">
    <location>
        <begin position="12"/>
        <end position="94"/>
    </location>
</feature>
<protein>
    <recommendedName>
        <fullName evidence="2 8">Shikimate dehydrogenase (NADP(+))</fullName>
        <shortName evidence="8">SDH</shortName>
        <ecNumber evidence="2 8">1.1.1.25</ecNumber>
    </recommendedName>
</protein>
<dbReference type="HAMAP" id="MF_00222">
    <property type="entry name" value="Shikimate_DH_AroE"/>
    <property type="match status" value="1"/>
</dbReference>
<keyword evidence="4 8" id="KW-0521">NADP</keyword>
<dbReference type="InterPro" id="IPR006151">
    <property type="entry name" value="Shikm_DH/Glu-tRNA_Rdtase"/>
</dbReference>
<evidence type="ECO:0000256" key="5">
    <source>
        <dbReference type="ARBA" id="ARBA00023002"/>
    </source>
</evidence>
<keyword evidence="6 8" id="KW-0057">Aromatic amino acid biosynthesis</keyword>
<dbReference type="InterPro" id="IPR011342">
    <property type="entry name" value="Shikimate_DH"/>
</dbReference>
<dbReference type="GO" id="GO:0005829">
    <property type="term" value="C:cytosol"/>
    <property type="evidence" value="ECO:0007669"/>
    <property type="project" value="TreeGrafter"/>
</dbReference>
<dbReference type="GO" id="GO:0050661">
    <property type="term" value="F:NADP binding"/>
    <property type="evidence" value="ECO:0007669"/>
    <property type="project" value="InterPro"/>
</dbReference>
<dbReference type="Proteomes" id="UP000057158">
    <property type="component" value="Chromosome"/>
</dbReference>
<evidence type="ECO:0000259" key="9">
    <source>
        <dbReference type="Pfam" id="PF01488"/>
    </source>
</evidence>
<feature type="binding site" evidence="8">
    <location>
        <begin position="156"/>
        <end position="161"/>
    </location>
    <ligand>
        <name>NADP(+)</name>
        <dbReference type="ChEBI" id="CHEBI:58349"/>
    </ligand>
</feature>
<dbReference type="CDD" id="cd01065">
    <property type="entry name" value="NAD_bind_Shikimate_DH"/>
    <property type="match status" value="1"/>
</dbReference>
<evidence type="ECO:0000259" key="10">
    <source>
        <dbReference type="Pfam" id="PF08501"/>
    </source>
</evidence>
<evidence type="ECO:0000313" key="13">
    <source>
        <dbReference type="Proteomes" id="UP000057158"/>
    </source>
</evidence>
<comment type="pathway">
    <text evidence="1 8">Metabolic intermediate biosynthesis; chorismate biosynthesis; chorismate from D-erythrose 4-phosphate and phosphoenolpyruvate: step 4/7.</text>
</comment>
<feature type="binding site" evidence="8">
    <location>
        <position position="107"/>
    </location>
    <ligand>
        <name>shikimate</name>
        <dbReference type="ChEBI" id="CHEBI:36208"/>
    </ligand>
</feature>
<feature type="active site" description="Proton acceptor" evidence="8">
    <location>
        <position position="71"/>
    </location>
</feature>
<dbReference type="Gene3D" id="3.40.50.10860">
    <property type="entry name" value="Leucine Dehydrogenase, chain A, domain 1"/>
    <property type="match status" value="1"/>
</dbReference>
<gene>
    <name evidence="8 12" type="primary">aroE</name>
    <name evidence="12" type="ORF">DSOUD_2163</name>
</gene>
<dbReference type="OrthoDB" id="9792692at2"/>
<feature type="binding site" evidence="8">
    <location>
        <position position="250"/>
    </location>
    <ligand>
        <name>NADP(+)</name>
        <dbReference type="ChEBI" id="CHEBI:58349"/>
    </ligand>
</feature>
<feature type="binding site" evidence="8">
    <location>
        <position position="257"/>
    </location>
    <ligand>
        <name>shikimate</name>
        <dbReference type="ChEBI" id="CHEBI:36208"/>
    </ligand>
</feature>
<dbReference type="InterPro" id="IPR041121">
    <property type="entry name" value="SDH_C"/>
</dbReference>
<evidence type="ECO:0000256" key="4">
    <source>
        <dbReference type="ARBA" id="ARBA00022857"/>
    </source>
</evidence>
<dbReference type="GO" id="GO:0008652">
    <property type="term" value="P:amino acid biosynthetic process"/>
    <property type="evidence" value="ECO:0007669"/>
    <property type="project" value="UniProtKB-KW"/>
</dbReference>
<organism evidence="12 13">
    <name type="scientific">Desulfuromonas soudanensis</name>
    <dbReference type="NCBI Taxonomy" id="1603606"/>
    <lineage>
        <taxon>Bacteria</taxon>
        <taxon>Pseudomonadati</taxon>
        <taxon>Thermodesulfobacteriota</taxon>
        <taxon>Desulfuromonadia</taxon>
        <taxon>Desulfuromonadales</taxon>
        <taxon>Desulfuromonadaceae</taxon>
        <taxon>Desulfuromonas</taxon>
    </lineage>
</organism>
<feature type="domain" description="Quinate/shikimate 5-dehydrogenase/glutamyl-tRNA reductase" evidence="9">
    <location>
        <begin position="124"/>
        <end position="170"/>
    </location>
</feature>
<comment type="function">
    <text evidence="8">Involved in the biosynthesis of the chorismate, which leads to the biosynthesis of aromatic amino acids. Catalyzes the reversible NADPH linked reduction of 3-dehydroshikimate (DHSA) to yield shikimate (SA).</text>
</comment>
<dbReference type="SUPFAM" id="SSF51735">
    <property type="entry name" value="NAD(P)-binding Rossmann-fold domains"/>
    <property type="match status" value="1"/>
</dbReference>
<evidence type="ECO:0000313" key="12">
    <source>
        <dbReference type="EMBL" id="ALC16928.1"/>
    </source>
</evidence>
<dbReference type="NCBIfam" id="TIGR00507">
    <property type="entry name" value="aroE"/>
    <property type="match status" value="1"/>
</dbReference>
<dbReference type="PATRIC" id="fig|1603606.3.peg.2336"/>
<evidence type="ECO:0000256" key="3">
    <source>
        <dbReference type="ARBA" id="ARBA00022605"/>
    </source>
</evidence>
<dbReference type="AlphaFoldDB" id="A0A0M4CXG9"/>
<dbReference type="Pfam" id="PF18317">
    <property type="entry name" value="SDH_C"/>
    <property type="match status" value="1"/>
</dbReference>
<feature type="binding site" evidence="8">
    <location>
        <position position="227"/>
    </location>
    <ligand>
        <name>NADP(+)</name>
        <dbReference type="ChEBI" id="CHEBI:58349"/>
    </ligand>
</feature>
<dbReference type="PANTHER" id="PTHR21089">
    <property type="entry name" value="SHIKIMATE DEHYDROGENASE"/>
    <property type="match status" value="1"/>
</dbReference>
<dbReference type="RefSeq" id="WP_053550979.1">
    <property type="nucleotide sequence ID" value="NZ_CP010802.1"/>
</dbReference>
<dbReference type="Pfam" id="PF08501">
    <property type="entry name" value="Shikimate_dh_N"/>
    <property type="match status" value="1"/>
</dbReference>
<dbReference type="Gene3D" id="3.40.50.720">
    <property type="entry name" value="NAD(P)-binding Rossmann-like Domain"/>
    <property type="match status" value="1"/>
</dbReference>
<evidence type="ECO:0000256" key="1">
    <source>
        <dbReference type="ARBA" id="ARBA00004871"/>
    </source>
</evidence>
<dbReference type="EC" id="1.1.1.25" evidence="2 8"/>
<dbReference type="GO" id="GO:0009423">
    <property type="term" value="P:chorismate biosynthetic process"/>
    <property type="evidence" value="ECO:0007669"/>
    <property type="project" value="UniProtKB-UniRule"/>
</dbReference>
<dbReference type="EMBL" id="CP010802">
    <property type="protein sequence ID" value="ALC16928.1"/>
    <property type="molecule type" value="Genomic_DNA"/>
</dbReference>
<dbReference type="SUPFAM" id="SSF53223">
    <property type="entry name" value="Aminoacid dehydrogenase-like, N-terminal domain"/>
    <property type="match status" value="1"/>
</dbReference>
<reference evidence="12 13" key="1">
    <citation type="submission" date="2015-07" db="EMBL/GenBank/DDBJ databases">
        <title>Isolation and Genomic Characterization of a Novel Halophilic Metal-Reducing Deltaproteobacterium from the Deep Subsurface.</title>
        <authorList>
            <person name="Badalamenti J.P."/>
            <person name="Summers Z.M."/>
            <person name="Gralnick J.A."/>
            <person name="Bond D.R."/>
        </authorList>
    </citation>
    <scope>NUCLEOTIDE SEQUENCE [LARGE SCALE GENOMIC DNA]</scope>
    <source>
        <strain evidence="12 13">WTL</strain>
    </source>
</reference>
<evidence type="ECO:0000259" key="11">
    <source>
        <dbReference type="Pfam" id="PF18317"/>
    </source>
</evidence>
<dbReference type="GO" id="GO:0019632">
    <property type="term" value="P:shikimate metabolic process"/>
    <property type="evidence" value="ECO:0007669"/>
    <property type="project" value="InterPro"/>
</dbReference>
<dbReference type="GO" id="GO:0009073">
    <property type="term" value="P:aromatic amino acid family biosynthetic process"/>
    <property type="evidence" value="ECO:0007669"/>
    <property type="project" value="UniProtKB-KW"/>
</dbReference>
<comment type="catalytic activity">
    <reaction evidence="7 8">
        <text>shikimate + NADP(+) = 3-dehydroshikimate + NADPH + H(+)</text>
        <dbReference type="Rhea" id="RHEA:17737"/>
        <dbReference type="ChEBI" id="CHEBI:15378"/>
        <dbReference type="ChEBI" id="CHEBI:16630"/>
        <dbReference type="ChEBI" id="CHEBI:36208"/>
        <dbReference type="ChEBI" id="CHEBI:57783"/>
        <dbReference type="ChEBI" id="CHEBI:58349"/>
        <dbReference type="EC" id="1.1.1.25"/>
    </reaction>
</comment>
<evidence type="ECO:0000256" key="7">
    <source>
        <dbReference type="ARBA" id="ARBA00049442"/>
    </source>
</evidence>
<evidence type="ECO:0000256" key="8">
    <source>
        <dbReference type="HAMAP-Rule" id="MF_00222"/>
    </source>
</evidence>
<keyword evidence="3 8" id="KW-0028">Amino-acid biosynthesis</keyword>
<feature type="binding site" evidence="8">
    <location>
        <position position="92"/>
    </location>
    <ligand>
        <name>shikimate</name>
        <dbReference type="ChEBI" id="CHEBI:36208"/>
    </ligand>
</feature>
<name>A0A0M4CXG9_9BACT</name>
<keyword evidence="5 8" id="KW-0560">Oxidoreductase</keyword>
<dbReference type="Pfam" id="PF01488">
    <property type="entry name" value="Shikimate_DH"/>
    <property type="match status" value="1"/>
</dbReference>
<feature type="binding site" evidence="8">
    <location>
        <begin position="132"/>
        <end position="136"/>
    </location>
    <ligand>
        <name>NADP(+)</name>
        <dbReference type="ChEBI" id="CHEBI:58349"/>
    </ligand>
</feature>
<dbReference type="UniPathway" id="UPA00053">
    <property type="reaction ID" value="UER00087"/>
</dbReference>
<dbReference type="InterPro" id="IPR036291">
    <property type="entry name" value="NAD(P)-bd_dom_sf"/>
</dbReference>
<comment type="subunit">
    <text evidence="8">Homodimer.</text>
</comment>
<feature type="binding site" evidence="8">
    <location>
        <position position="67"/>
    </location>
    <ligand>
        <name>shikimate</name>
        <dbReference type="ChEBI" id="CHEBI:36208"/>
    </ligand>
</feature>
<dbReference type="GO" id="GO:0004764">
    <property type="term" value="F:shikimate 3-dehydrogenase (NADP+) activity"/>
    <property type="evidence" value="ECO:0007669"/>
    <property type="project" value="UniProtKB-UniRule"/>
</dbReference>
<dbReference type="InterPro" id="IPR046346">
    <property type="entry name" value="Aminoacid_DH-like_N_sf"/>
</dbReference>
<accession>A0A0M4CXG9</accession>
<keyword evidence="13" id="KW-1185">Reference proteome</keyword>
<evidence type="ECO:0000256" key="2">
    <source>
        <dbReference type="ARBA" id="ARBA00012962"/>
    </source>
</evidence>
<dbReference type="STRING" id="1603606.DSOUD_2163"/>
<dbReference type="InterPro" id="IPR022893">
    <property type="entry name" value="Shikimate_DH_fam"/>
</dbReference>
<proteinExistence type="inferred from homology"/>
<feature type="domain" description="SDH C-terminal" evidence="11">
    <location>
        <begin position="250"/>
        <end position="279"/>
    </location>
</feature>
<dbReference type="KEGG" id="des:DSOUD_2163"/>
<dbReference type="PANTHER" id="PTHR21089:SF1">
    <property type="entry name" value="BIFUNCTIONAL 3-DEHYDROQUINATE DEHYDRATASE_SHIKIMATE DEHYDROGENASE, CHLOROPLASTIC"/>
    <property type="match status" value="1"/>
</dbReference>